<reference evidence="2" key="1">
    <citation type="submission" date="2014-11" db="EMBL/GenBank/DDBJ databases">
        <authorList>
            <person name="Geib S."/>
        </authorList>
    </citation>
    <scope>NUCLEOTIDE SEQUENCE</scope>
</reference>
<sequence>MTRKNRLAHIACQLTILAISISALLPHVLGIQQQQHFPADYLVPPPLPTAQQLKHQNAPTHQAAETVAAPSHTSNNAVEPPGFMSRIARWFGLGAAEQNQLASGFSSEGKQAYNYQVPLGPDGKPCNLCNKYPWVPMFPQGLQYQANNQHAAVVPQQQLHQHYEAQASQKYAQQQPLPFGNAGKQQLPVRQRAVKFNFPTVYQPLPGAYKAPAVVTKAPAAPPYLPAPVPNLSLNALPPIYNAQPFRLPYLTPAASTTTSTTTESPHGSTQQLPSTEPAHFAENIGAPSELQPDRVRPEQTNTTPTRDHDPSFEIVKSHQITDFVSSVEYPVTFEQSPSIDLGQQQAPVNPQPVKETVATVSYQHETFSPNLHKHLPASQILTELGSFAAKPQTQQTQQPQQPQSYHSTQSQVATATQPQTQSPLQSQLYQQTDTSYQTAPQQQQVQYTQTSTIQSQTGYTQYQQNYEPSTTFYTTPYQQQTQYQQHNYEPQKAHYEPQGEDNFPSASSHNATEVHHQQQNVDYRPWLPLTQTFPYTTTEPPREFDLSTQLPQLGEVDYITERVKGNTQVQFLPSLQTQQPPRPASIKHDARETPKRLLDSPIQHAPGFLNQPRPFTRDPSELNLRKPPVSFVNPQPYPNHKQNAVDVPFSTAPWLVTPLPPLPTFTGAPAAPTPTSTYSAIDASGQYAGMSPPTPPPPARHNDVHQIIIPYTTKNKPRPFEPTRSQPAVDQIAQHNAAFQKWSAQQNSVDIHEQQESKLVTAQLATESPPPEPPRRNTKYVTKILASNLRDLLRREHEIRQQKTNSSNFDLSKLQKNIDDWTEQEYTSLSHRPSTPTIRGRSKHIPTEYLTTTTPASRRPKTTISLFEPSSELPASVNDLQSLLLDRGSKRYELNQIDDDVNNHLLDTLESETATVPATVTTSQTTTQHPPKNSNGHAAPNFMHFGADTYQPEPAELWRKAKVAISPQTHEKVYVVTPQPRFFPQRTLTTTTTSTELPPSIRKSPRFIVRPTPGNGTHSSASAPSLYSPELFGLSGLSAYVPAKPVEIIDGNSKVFNIITAPPKPQAAESSDQYSTKDQLSLVKKGRKLRSTMSPSPR</sequence>
<feature type="compositionally biased region" description="Polar residues" evidence="1">
    <location>
        <begin position="49"/>
        <end position="60"/>
    </location>
</feature>
<dbReference type="EMBL" id="GBXI01012383">
    <property type="protein sequence ID" value="JAD01909.1"/>
    <property type="molecule type" value="Transcribed_RNA"/>
</dbReference>
<dbReference type="AlphaFoldDB" id="A0A0A1WS69"/>
<organism evidence="2">
    <name type="scientific">Zeugodacus cucurbitae</name>
    <name type="common">Melon fruit fly</name>
    <name type="synonym">Bactrocera cucurbitae</name>
    <dbReference type="NCBI Taxonomy" id="28588"/>
    <lineage>
        <taxon>Eukaryota</taxon>
        <taxon>Metazoa</taxon>
        <taxon>Ecdysozoa</taxon>
        <taxon>Arthropoda</taxon>
        <taxon>Hexapoda</taxon>
        <taxon>Insecta</taxon>
        <taxon>Pterygota</taxon>
        <taxon>Neoptera</taxon>
        <taxon>Endopterygota</taxon>
        <taxon>Diptera</taxon>
        <taxon>Brachycera</taxon>
        <taxon>Muscomorpha</taxon>
        <taxon>Tephritoidea</taxon>
        <taxon>Tephritidae</taxon>
        <taxon>Zeugodacus</taxon>
        <taxon>Zeugodacus</taxon>
    </lineage>
</organism>
<evidence type="ECO:0000313" key="2">
    <source>
        <dbReference type="EMBL" id="JAD01909.1"/>
    </source>
</evidence>
<accession>A0A0A1WS69</accession>
<name>A0A0A1WS69_ZEUCU</name>
<feature type="region of interest" description="Disordered" evidence="1">
    <location>
        <begin position="255"/>
        <end position="314"/>
    </location>
</feature>
<feature type="region of interest" description="Disordered" evidence="1">
    <location>
        <begin position="48"/>
        <end position="79"/>
    </location>
</feature>
<evidence type="ECO:0000256" key="1">
    <source>
        <dbReference type="SAM" id="MobiDB-lite"/>
    </source>
</evidence>
<proteinExistence type="predicted"/>
<reference evidence="2" key="2">
    <citation type="journal article" date="2015" name="Gigascience">
        <title>Reconstructing a comprehensive transcriptome assembly of a white-pupal translocated strain of the pest fruit fly Bactrocera cucurbitae.</title>
        <authorList>
            <person name="Sim S.B."/>
            <person name="Calla B."/>
            <person name="Hall B."/>
            <person name="DeRego T."/>
            <person name="Geib S.M."/>
        </authorList>
    </citation>
    <scope>NUCLEOTIDE SEQUENCE</scope>
</reference>
<feature type="compositionally biased region" description="Polar residues" evidence="1">
    <location>
        <begin position="1069"/>
        <end position="1080"/>
    </location>
</feature>
<feature type="compositionally biased region" description="Low complexity" evidence="1">
    <location>
        <begin position="255"/>
        <end position="270"/>
    </location>
</feature>
<gene>
    <name evidence="2" type="ORF">g.36768</name>
</gene>
<feature type="compositionally biased region" description="Low complexity" evidence="1">
    <location>
        <begin position="392"/>
        <end position="436"/>
    </location>
</feature>
<feature type="region of interest" description="Disordered" evidence="1">
    <location>
        <begin position="391"/>
        <end position="436"/>
    </location>
</feature>
<feature type="region of interest" description="Disordered" evidence="1">
    <location>
        <begin position="1064"/>
        <end position="1099"/>
    </location>
</feature>
<protein>
    <submittedName>
        <fullName evidence="2">Uncharacterized protein</fullName>
    </submittedName>
</protein>